<sequence length="74" mass="8550">MNREEILQTIKDLIANGNIEEANALLNEQATFLADYYDQAAGLFENLDTVQIPFFNNKETILLLWEKLSNLFNK</sequence>
<keyword evidence="1" id="KW-0614">Plasmid</keyword>
<gene>
    <name evidence="1" type="ORF">EsVE80_p1-00450</name>
</gene>
<dbReference type="RefSeq" id="WP_029486039.1">
    <property type="nucleotide sequence ID" value="NZ_AP022823.1"/>
</dbReference>
<dbReference type="KEGG" id="esg:EsVE80_p1-00450"/>
<name>A0A679INF3_9ENTE</name>
<keyword evidence="2" id="KW-1185">Reference proteome</keyword>
<dbReference type="AlphaFoldDB" id="A0A679INF3"/>
<evidence type="ECO:0000313" key="1">
    <source>
        <dbReference type="EMBL" id="BCA87115.1"/>
    </source>
</evidence>
<evidence type="ECO:0000313" key="2">
    <source>
        <dbReference type="Proteomes" id="UP000502998"/>
    </source>
</evidence>
<geneLocation type="plasmid" evidence="1 2">
    <name>pVE80-1</name>
</geneLocation>
<dbReference type="GeneID" id="302707093"/>
<accession>A0A679INF3</accession>
<protein>
    <submittedName>
        <fullName evidence="1">Uncharacterized protein</fullName>
    </submittedName>
</protein>
<proteinExistence type="predicted"/>
<reference evidence="1 2" key="1">
    <citation type="submission" date="2020-02" db="EMBL/GenBank/DDBJ databases">
        <title>Characterization of vanA genotype vancomycin-resistant Enterococcus saigonensis VE80.</title>
        <authorList>
            <person name="Harada T."/>
            <person name="Motooka D."/>
            <person name="Nakamura S."/>
            <person name="Yamamoto Y."/>
            <person name="Kawahara R."/>
            <person name="Kawatsu K."/>
        </authorList>
    </citation>
    <scope>NUCLEOTIDE SEQUENCE [LARGE SCALE GENOMIC DNA]</scope>
    <source>
        <strain evidence="1 2">VE80</strain>
        <plasmid evidence="1 2">pVE80-1</plasmid>
    </source>
</reference>
<organism evidence="1 2">
    <name type="scientific">Enterococcus saigonensis</name>
    <dbReference type="NCBI Taxonomy" id="1805431"/>
    <lineage>
        <taxon>Bacteria</taxon>
        <taxon>Bacillati</taxon>
        <taxon>Bacillota</taxon>
        <taxon>Bacilli</taxon>
        <taxon>Lactobacillales</taxon>
        <taxon>Enterococcaceae</taxon>
        <taxon>Enterococcus</taxon>
    </lineage>
</organism>
<dbReference type="Proteomes" id="UP000502998">
    <property type="component" value="Plasmid pVE80-1"/>
</dbReference>
<dbReference type="EMBL" id="AP022823">
    <property type="protein sequence ID" value="BCA87115.1"/>
    <property type="molecule type" value="Genomic_DNA"/>
</dbReference>